<dbReference type="SUPFAM" id="SSF47384">
    <property type="entry name" value="Homodimeric domain of signal transducing histidine kinase"/>
    <property type="match status" value="1"/>
</dbReference>
<dbReference type="EMBL" id="CP102480">
    <property type="protein sequence ID" value="UUX48815.1"/>
    <property type="molecule type" value="Genomic_DNA"/>
</dbReference>
<dbReference type="GO" id="GO:0000155">
    <property type="term" value="F:phosphorelay sensor kinase activity"/>
    <property type="evidence" value="ECO:0007669"/>
    <property type="project" value="InterPro"/>
</dbReference>
<dbReference type="InterPro" id="IPR003660">
    <property type="entry name" value="HAMP_dom"/>
</dbReference>
<dbReference type="PANTHER" id="PTHR45436">
    <property type="entry name" value="SENSOR HISTIDINE KINASE YKOH"/>
    <property type="match status" value="1"/>
</dbReference>
<dbReference type="KEGG" id="naci:NUH88_15550"/>
<dbReference type="SUPFAM" id="SSF55874">
    <property type="entry name" value="ATPase domain of HSP90 chaperone/DNA topoisomerase II/histidine kinase"/>
    <property type="match status" value="1"/>
</dbReference>
<evidence type="ECO:0000256" key="1">
    <source>
        <dbReference type="ARBA" id="ARBA00000085"/>
    </source>
</evidence>
<evidence type="ECO:0000256" key="12">
    <source>
        <dbReference type="SAM" id="Phobius"/>
    </source>
</evidence>
<evidence type="ECO:0000256" key="7">
    <source>
        <dbReference type="ARBA" id="ARBA00022741"/>
    </source>
</evidence>
<dbReference type="InterPro" id="IPR005467">
    <property type="entry name" value="His_kinase_dom"/>
</dbReference>
<dbReference type="Pfam" id="PF02518">
    <property type="entry name" value="HATPase_c"/>
    <property type="match status" value="1"/>
</dbReference>
<keyword evidence="12" id="KW-0472">Membrane</keyword>
<evidence type="ECO:0000256" key="2">
    <source>
        <dbReference type="ARBA" id="ARBA00004141"/>
    </source>
</evidence>
<evidence type="ECO:0000256" key="8">
    <source>
        <dbReference type="ARBA" id="ARBA00022777"/>
    </source>
</evidence>
<evidence type="ECO:0000256" key="4">
    <source>
        <dbReference type="ARBA" id="ARBA00022553"/>
    </source>
</evidence>
<keyword evidence="7" id="KW-0547">Nucleotide-binding</keyword>
<evidence type="ECO:0000259" key="13">
    <source>
        <dbReference type="PROSITE" id="PS50109"/>
    </source>
</evidence>
<keyword evidence="5" id="KW-0808">Transferase</keyword>
<evidence type="ECO:0000256" key="5">
    <source>
        <dbReference type="ARBA" id="ARBA00022679"/>
    </source>
</evidence>
<keyword evidence="16" id="KW-1185">Reference proteome</keyword>
<dbReference type="AlphaFoldDB" id="A0A9J7ANN8"/>
<evidence type="ECO:0000256" key="10">
    <source>
        <dbReference type="ARBA" id="ARBA00022989"/>
    </source>
</evidence>
<keyword evidence="6 12" id="KW-0812">Transmembrane</keyword>
<dbReference type="PANTHER" id="PTHR45436:SF14">
    <property type="entry name" value="SENSOR PROTEIN QSEC"/>
    <property type="match status" value="1"/>
</dbReference>
<gene>
    <name evidence="15" type="ORF">NUH88_15550</name>
</gene>
<dbReference type="GO" id="GO:0005886">
    <property type="term" value="C:plasma membrane"/>
    <property type="evidence" value="ECO:0007669"/>
    <property type="project" value="TreeGrafter"/>
</dbReference>
<dbReference type="EC" id="2.7.13.3" evidence="3"/>
<evidence type="ECO:0000256" key="11">
    <source>
        <dbReference type="ARBA" id="ARBA00023012"/>
    </source>
</evidence>
<organism evidence="15 16">
    <name type="scientific">Nisaea acidiphila</name>
    <dbReference type="NCBI Taxonomy" id="1862145"/>
    <lineage>
        <taxon>Bacteria</taxon>
        <taxon>Pseudomonadati</taxon>
        <taxon>Pseudomonadota</taxon>
        <taxon>Alphaproteobacteria</taxon>
        <taxon>Rhodospirillales</taxon>
        <taxon>Thalassobaculaceae</taxon>
        <taxon>Nisaea</taxon>
    </lineage>
</organism>
<keyword evidence="10 12" id="KW-1133">Transmembrane helix</keyword>
<keyword evidence="4" id="KW-0597">Phosphoprotein</keyword>
<keyword evidence="11" id="KW-0902">Two-component regulatory system</keyword>
<dbReference type="PROSITE" id="PS50109">
    <property type="entry name" value="HIS_KIN"/>
    <property type="match status" value="1"/>
</dbReference>
<feature type="domain" description="HAMP" evidence="14">
    <location>
        <begin position="171"/>
        <end position="223"/>
    </location>
</feature>
<sequence>MISIRTRLKRRLVVSLGAAWFVSFVAAVTAGYLEYREAFEARLGHSGELMLSFASTQKDISFTSPTPEVLAALGETDDYIVVITRAGRALYSSIPISAEEVQSIPERGMFKVEGTLWDLQSFTDATSGTRVTIGVDAQEPVSSTLQVAGTSVLVFFFTTAIVAIAVICSVRNGLRPLDQFATEVRQRSGDNLSPLDEENAPQELKPVAGAINGFMNRLRIAIERERDFVANAAHELRTPIAAIRAQIEAIETKDLPAQAADRLGFILMAAERSGHTITQLLDLSRSQSLDGHPDRLKDADLRRAAEEVIAAAVPQADARNVEVVLEAPSAVPVRTDPDLLAIVLRNLVENAIKYCGTPGRVAVEISAGPETRLTVSDNGSGLDPARFAEAAGKFDRLGRTGRDGAGLGLSIVSEISRHLAIGLSAERAGELGGLCVVLQFPALQE</sequence>
<proteinExistence type="predicted"/>
<dbReference type="Pfam" id="PF00672">
    <property type="entry name" value="HAMP"/>
    <property type="match status" value="1"/>
</dbReference>
<dbReference type="GO" id="GO:0005524">
    <property type="term" value="F:ATP binding"/>
    <property type="evidence" value="ECO:0007669"/>
    <property type="project" value="UniProtKB-KW"/>
</dbReference>
<dbReference type="PROSITE" id="PS50885">
    <property type="entry name" value="HAMP"/>
    <property type="match status" value="1"/>
</dbReference>
<accession>A0A9J7ANN8</accession>
<dbReference type="InterPro" id="IPR003661">
    <property type="entry name" value="HisK_dim/P_dom"/>
</dbReference>
<comment type="subcellular location">
    <subcellularLocation>
        <location evidence="2">Membrane</location>
        <topology evidence="2">Multi-pass membrane protein</topology>
    </subcellularLocation>
</comment>
<dbReference type="InterPro" id="IPR036890">
    <property type="entry name" value="HATPase_C_sf"/>
</dbReference>
<dbReference type="SMART" id="SM00387">
    <property type="entry name" value="HATPase_c"/>
    <property type="match status" value="1"/>
</dbReference>
<dbReference type="Proteomes" id="UP001060336">
    <property type="component" value="Chromosome"/>
</dbReference>
<keyword evidence="9 15" id="KW-0067">ATP-binding</keyword>
<dbReference type="RefSeq" id="WP_257767317.1">
    <property type="nucleotide sequence ID" value="NZ_CP102480.1"/>
</dbReference>
<dbReference type="Pfam" id="PF00512">
    <property type="entry name" value="HisKA"/>
    <property type="match status" value="1"/>
</dbReference>
<evidence type="ECO:0000313" key="15">
    <source>
        <dbReference type="EMBL" id="UUX48815.1"/>
    </source>
</evidence>
<evidence type="ECO:0000256" key="6">
    <source>
        <dbReference type="ARBA" id="ARBA00022692"/>
    </source>
</evidence>
<keyword evidence="8" id="KW-0418">Kinase</keyword>
<comment type="catalytic activity">
    <reaction evidence="1">
        <text>ATP + protein L-histidine = ADP + protein N-phospho-L-histidine.</text>
        <dbReference type="EC" id="2.7.13.3"/>
    </reaction>
</comment>
<dbReference type="InterPro" id="IPR050428">
    <property type="entry name" value="TCS_sensor_his_kinase"/>
</dbReference>
<dbReference type="SMART" id="SM00388">
    <property type="entry name" value="HisKA"/>
    <property type="match status" value="1"/>
</dbReference>
<dbReference type="InterPro" id="IPR036097">
    <property type="entry name" value="HisK_dim/P_sf"/>
</dbReference>
<feature type="domain" description="Histidine kinase" evidence="13">
    <location>
        <begin position="231"/>
        <end position="444"/>
    </location>
</feature>
<evidence type="ECO:0000313" key="16">
    <source>
        <dbReference type="Proteomes" id="UP001060336"/>
    </source>
</evidence>
<evidence type="ECO:0000256" key="9">
    <source>
        <dbReference type="ARBA" id="ARBA00022840"/>
    </source>
</evidence>
<dbReference type="InterPro" id="IPR003594">
    <property type="entry name" value="HATPase_dom"/>
</dbReference>
<dbReference type="Gene3D" id="3.30.565.10">
    <property type="entry name" value="Histidine kinase-like ATPase, C-terminal domain"/>
    <property type="match status" value="1"/>
</dbReference>
<dbReference type="Gene3D" id="1.10.287.130">
    <property type="match status" value="1"/>
</dbReference>
<evidence type="ECO:0000256" key="3">
    <source>
        <dbReference type="ARBA" id="ARBA00012438"/>
    </source>
</evidence>
<feature type="transmembrane region" description="Helical" evidence="12">
    <location>
        <begin position="147"/>
        <end position="170"/>
    </location>
</feature>
<protein>
    <recommendedName>
        <fullName evidence="3">histidine kinase</fullName>
        <ecNumber evidence="3">2.7.13.3</ecNumber>
    </recommendedName>
</protein>
<dbReference type="CDD" id="cd00082">
    <property type="entry name" value="HisKA"/>
    <property type="match status" value="1"/>
</dbReference>
<feature type="transmembrane region" description="Helical" evidence="12">
    <location>
        <begin position="12"/>
        <end position="33"/>
    </location>
</feature>
<evidence type="ECO:0000259" key="14">
    <source>
        <dbReference type="PROSITE" id="PS50885"/>
    </source>
</evidence>
<name>A0A9J7ANN8_9PROT</name>
<reference evidence="15" key="1">
    <citation type="submission" date="2022-08" db="EMBL/GenBank/DDBJ databases">
        <title>Nisaea acidiphila sp. nov., isolated from a marine algal debris and emended description of the genus Nisaea Urios et al. 2008.</title>
        <authorList>
            <person name="Kwon K."/>
        </authorList>
    </citation>
    <scope>NUCLEOTIDE SEQUENCE</scope>
    <source>
        <strain evidence="15">MEBiC11861</strain>
    </source>
</reference>